<evidence type="ECO:0000313" key="1">
    <source>
        <dbReference type="EMBL" id="CEO49890.1"/>
    </source>
</evidence>
<sequence length="78" mass="8774">MIWLQIEPEAHETTRTDPGLTNFTLSTLRDDRRDVDLGMLAWAVEATDSLNKQTKGQIRPITISISSTYEDVLVAPDD</sequence>
<dbReference type="EMBL" id="CDPU01000016">
    <property type="protein sequence ID" value="CEO49890.1"/>
    <property type="molecule type" value="Genomic_DNA"/>
</dbReference>
<dbReference type="AlphaFoldDB" id="A0A0B7K4L0"/>
<reference evidence="1" key="1">
    <citation type="submission" date="2015-01" db="EMBL/GenBank/DDBJ databases">
        <authorList>
            <person name="Durling Mikael"/>
        </authorList>
    </citation>
    <scope>NUCLEOTIDE SEQUENCE</scope>
</reference>
<organism evidence="1">
    <name type="scientific">Bionectria ochroleuca</name>
    <name type="common">Gliocladium roseum</name>
    <dbReference type="NCBI Taxonomy" id="29856"/>
    <lineage>
        <taxon>Eukaryota</taxon>
        <taxon>Fungi</taxon>
        <taxon>Dikarya</taxon>
        <taxon>Ascomycota</taxon>
        <taxon>Pezizomycotina</taxon>
        <taxon>Sordariomycetes</taxon>
        <taxon>Hypocreomycetidae</taxon>
        <taxon>Hypocreales</taxon>
        <taxon>Bionectriaceae</taxon>
        <taxon>Clonostachys</taxon>
    </lineage>
</organism>
<gene>
    <name evidence="1" type="ORF">BN869_000005947_1</name>
</gene>
<protein>
    <submittedName>
        <fullName evidence="1">Uncharacterized protein</fullName>
    </submittedName>
</protein>
<accession>A0A0B7K4L0</accession>
<proteinExistence type="predicted"/>
<name>A0A0B7K4L0_BIOOC</name>